<gene>
    <name evidence="1" type="ORF">TE42_03380</name>
</gene>
<organism evidence="1 2">
    <name type="scientific">Candidatus Synechococcus spongiarum SP3</name>
    <dbReference type="NCBI Taxonomy" id="1604020"/>
    <lineage>
        <taxon>Bacteria</taxon>
        <taxon>Bacillati</taxon>
        <taxon>Cyanobacteriota</taxon>
        <taxon>Cyanophyceae</taxon>
        <taxon>Synechococcales</taxon>
        <taxon>Synechococcaceae</taxon>
        <taxon>Synechococcus</taxon>
    </lineage>
</organism>
<dbReference type="AlphaFoldDB" id="A0A0G2HLY8"/>
<evidence type="ECO:0000313" key="1">
    <source>
        <dbReference type="EMBL" id="KKZ12719.1"/>
    </source>
</evidence>
<reference evidence="1 2" key="1">
    <citation type="submission" date="2015-01" db="EMBL/GenBank/DDBJ databases">
        <title>Lifestyle Evolution in Cyanobacterial Symbionts of Sponges.</title>
        <authorList>
            <person name="Burgsdorf I."/>
            <person name="Slaby B.M."/>
            <person name="Handley K.M."/>
            <person name="Haber M."/>
            <person name="Blom J."/>
            <person name="Marshall C.W."/>
            <person name="Gilbert J.A."/>
            <person name="Hentschel U."/>
            <person name="Steindler L."/>
        </authorList>
    </citation>
    <scope>NUCLEOTIDE SEQUENCE [LARGE SCALE GENOMIC DNA]</scope>
    <source>
        <strain evidence="1">SP3</strain>
    </source>
</reference>
<evidence type="ECO:0000313" key="2">
    <source>
        <dbReference type="Proteomes" id="UP000035067"/>
    </source>
</evidence>
<sequence>MSYPLGVRSQEPRHRVWLLPTNTRVSMSTVLLSSAARVVRVMCSSGLASWRQMATGVLPERSANRILRASSNCQTRSLERGL</sequence>
<protein>
    <submittedName>
        <fullName evidence="1">Uncharacterized protein</fullName>
    </submittedName>
</protein>
<name>A0A0G2HLY8_9SYNE</name>
<dbReference type="EMBL" id="JXQG01000013">
    <property type="protein sequence ID" value="KKZ12719.1"/>
    <property type="molecule type" value="Genomic_DNA"/>
</dbReference>
<accession>A0A0G2HLY8</accession>
<comment type="caution">
    <text evidence="1">The sequence shown here is derived from an EMBL/GenBank/DDBJ whole genome shotgun (WGS) entry which is preliminary data.</text>
</comment>
<proteinExistence type="predicted"/>
<dbReference type="Proteomes" id="UP000035067">
    <property type="component" value="Unassembled WGS sequence"/>
</dbReference>